<sequence>MLTPGAGMHIDSAYLTSEVIREDHSVGHHLRVFDGRWIVRTQGSSYDIACAVAMRQSRKH</sequence>
<dbReference type="HOGENOM" id="CLU_2942667_0_0_1"/>
<evidence type="ECO:0000313" key="1">
    <source>
        <dbReference type="EMBL" id="KIK26039.1"/>
    </source>
</evidence>
<reference evidence="1 2" key="1">
    <citation type="submission" date="2014-04" db="EMBL/GenBank/DDBJ databases">
        <authorList>
            <consortium name="DOE Joint Genome Institute"/>
            <person name="Kuo A."/>
            <person name="Kohler A."/>
            <person name="Costa M.D."/>
            <person name="Nagy L.G."/>
            <person name="Floudas D."/>
            <person name="Copeland A."/>
            <person name="Barry K.W."/>
            <person name="Cichocki N."/>
            <person name="Veneault-Fourrey C."/>
            <person name="LaButti K."/>
            <person name="Lindquist E.A."/>
            <person name="Lipzen A."/>
            <person name="Lundell T."/>
            <person name="Morin E."/>
            <person name="Murat C."/>
            <person name="Sun H."/>
            <person name="Tunlid A."/>
            <person name="Henrissat B."/>
            <person name="Grigoriev I.V."/>
            <person name="Hibbett D.S."/>
            <person name="Martin F."/>
            <person name="Nordberg H.P."/>
            <person name="Cantor M.N."/>
            <person name="Hua S.X."/>
        </authorList>
    </citation>
    <scope>NUCLEOTIDE SEQUENCE [LARGE SCALE GENOMIC DNA]</scope>
    <source>
        <strain evidence="1 2">441</strain>
    </source>
</reference>
<dbReference type="AlphaFoldDB" id="A0A0C9ZJB9"/>
<keyword evidence="2" id="KW-1185">Reference proteome</keyword>
<reference evidence="2" key="2">
    <citation type="submission" date="2015-01" db="EMBL/GenBank/DDBJ databases">
        <title>Evolutionary Origins and Diversification of the Mycorrhizal Mutualists.</title>
        <authorList>
            <consortium name="DOE Joint Genome Institute"/>
            <consortium name="Mycorrhizal Genomics Consortium"/>
            <person name="Kohler A."/>
            <person name="Kuo A."/>
            <person name="Nagy L.G."/>
            <person name="Floudas D."/>
            <person name="Copeland A."/>
            <person name="Barry K.W."/>
            <person name="Cichocki N."/>
            <person name="Veneault-Fourrey C."/>
            <person name="LaButti K."/>
            <person name="Lindquist E.A."/>
            <person name="Lipzen A."/>
            <person name="Lundell T."/>
            <person name="Morin E."/>
            <person name="Murat C."/>
            <person name="Riley R."/>
            <person name="Ohm R."/>
            <person name="Sun H."/>
            <person name="Tunlid A."/>
            <person name="Henrissat B."/>
            <person name="Grigoriev I.V."/>
            <person name="Hibbett D.S."/>
            <person name="Martin F."/>
        </authorList>
    </citation>
    <scope>NUCLEOTIDE SEQUENCE [LARGE SCALE GENOMIC DNA]</scope>
    <source>
        <strain evidence="2">441</strain>
    </source>
</reference>
<evidence type="ECO:0000313" key="2">
    <source>
        <dbReference type="Proteomes" id="UP000054018"/>
    </source>
</evidence>
<accession>A0A0C9ZJB9</accession>
<organism evidence="1 2">
    <name type="scientific">Pisolithus microcarpus 441</name>
    <dbReference type="NCBI Taxonomy" id="765257"/>
    <lineage>
        <taxon>Eukaryota</taxon>
        <taxon>Fungi</taxon>
        <taxon>Dikarya</taxon>
        <taxon>Basidiomycota</taxon>
        <taxon>Agaricomycotina</taxon>
        <taxon>Agaricomycetes</taxon>
        <taxon>Agaricomycetidae</taxon>
        <taxon>Boletales</taxon>
        <taxon>Sclerodermatineae</taxon>
        <taxon>Pisolithaceae</taxon>
        <taxon>Pisolithus</taxon>
    </lineage>
</organism>
<proteinExistence type="predicted"/>
<dbReference type="Proteomes" id="UP000054018">
    <property type="component" value="Unassembled WGS sequence"/>
</dbReference>
<gene>
    <name evidence="1" type="ORF">PISMIDRAFT_317271</name>
</gene>
<dbReference type="EMBL" id="KN833704">
    <property type="protein sequence ID" value="KIK26039.1"/>
    <property type="molecule type" value="Genomic_DNA"/>
</dbReference>
<name>A0A0C9ZJB9_9AGAM</name>
<protein>
    <submittedName>
        <fullName evidence="1">Uncharacterized protein</fullName>
    </submittedName>
</protein>